<keyword evidence="3" id="KW-0238">DNA-binding</keyword>
<evidence type="ECO:0000313" key="6">
    <source>
        <dbReference type="EMBL" id="KAK8994708.1"/>
    </source>
</evidence>
<keyword evidence="7" id="KW-1185">Reference proteome</keyword>
<evidence type="ECO:0000256" key="3">
    <source>
        <dbReference type="ARBA" id="ARBA00023125"/>
    </source>
</evidence>
<proteinExistence type="predicted"/>
<dbReference type="InterPro" id="IPR032705">
    <property type="entry name" value="ORC4_C"/>
</dbReference>
<keyword evidence="2" id="KW-0235">DNA replication</keyword>
<accession>A0ABR2Q204</accession>
<name>A0ABR2Q204_9ROSI</name>
<dbReference type="EMBL" id="JBBPBN010000047">
    <property type="protein sequence ID" value="KAK8994708.1"/>
    <property type="molecule type" value="Genomic_DNA"/>
</dbReference>
<dbReference type="InterPro" id="IPR016527">
    <property type="entry name" value="ORC4"/>
</dbReference>
<dbReference type="PANTHER" id="PTHR12087">
    <property type="entry name" value="ORIGIN RECOGNITION COMPLEX SUBUNIT 4"/>
    <property type="match status" value="1"/>
</dbReference>
<comment type="subcellular location">
    <subcellularLocation>
        <location evidence="1">Nucleus</location>
    </subcellularLocation>
</comment>
<reference evidence="6 7" key="1">
    <citation type="journal article" date="2024" name="G3 (Bethesda)">
        <title>Genome assembly of Hibiscus sabdariffa L. provides insights into metabolisms of medicinal natural products.</title>
        <authorList>
            <person name="Kim T."/>
        </authorList>
    </citation>
    <scope>NUCLEOTIDE SEQUENCE [LARGE SCALE GENOMIC DNA]</scope>
    <source>
        <strain evidence="6">TK-2024</strain>
        <tissue evidence="6">Old leaves</tissue>
    </source>
</reference>
<protein>
    <recommendedName>
        <fullName evidence="5">Origin recognition complex subunit 4 C-terminal domain-containing protein</fullName>
    </recommendedName>
</protein>
<evidence type="ECO:0000259" key="5">
    <source>
        <dbReference type="Pfam" id="PF14629"/>
    </source>
</evidence>
<keyword evidence="4" id="KW-0539">Nucleus</keyword>
<evidence type="ECO:0000256" key="4">
    <source>
        <dbReference type="ARBA" id="ARBA00023242"/>
    </source>
</evidence>
<comment type="caution">
    <text evidence="6">The sequence shown here is derived from an EMBL/GenBank/DDBJ whole genome shotgun (WGS) entry which is preliminary data.</text>
</comment>
<sequence>MLVCMKRLEVKEQDTYNFYSVMTEYKSIHDSSQTSDNGCAFEHLLQRHLISFTDNKGHNQSVEFRSVKLLVSSAELHQGLKSCHQCPVSYSHHNLFLCIIWTVCAVTVLRAAGTHLGNPYLCILASASATLYSVMH</sequence>
<evidence type="ECO:0000256" key="2">
    <source>
        <dbReference type="ARBA" id="ARBA00022705"/>
    </source>
</evidence>
<dbReference type="PANTHER" id="PTHR12087:SF0">
    <property type="entry name" value="ORIGIN RECOGNITION COMPLEX SUBUNIT 4"/>
    <property type="match status" value="1"/>
</dbReference>
<feature type="domain" description="Origin recognition complex subunit 4 C-terminal" evidence="5">
    <location>
        <begin position="1"/>
        <end position="79"/>
    </location>
</feature>
<dbReference type="Pfam" id="PF14629">
    <property type="entry name" value="ORC4_C"/>
    <property type="match status" value="1"/>
</dbReference>
<dbReference type="Proteomes" id="UP001396334">
    <property type="component" value="Unassembled WGS sequence"/>
</dbReference>
<evidence type="ECO:0000313" key="7">
    <source>
        <dbReference type="Proteomes" id="UP001396334"/>
    </source>
</evidence>
<evidence type="ECO:0000256" key="1">
    <source>
        <dbReference type="ARBA" id="ARBA00004123"/>
    </source>
</evidence>
<gene>
    <name evidence="6" type="ORF">V6N11_045781</name>
</gene>
<organism evidence="6 7">
    <name type="scientific">Hibiscus sabdariffa</name>
    <name type="common">roselle</name>
    <dbReference type="NCBI Taxonomy" id="183260"/>
    <lineage>
        <taxon>Eukaryota</taxon>
        <taxon>Viridiplantae</taxon>
        <taxon>Streptophyta</taxon>
        <taxon>Embryophyta</taxon>
        <taxon>Tracheophyta</taxon>
        <taxon>Spermatophyta</taxon>
        <taxon>Magnoliopsida</taxon>
        <taxon>eudicotyledons</taxon>
        <taxon>Gunneridae</taxon>
        <taxon>Pentapetalae</taxon>
        <taxon>rosids</taxon>
        <taxon>malvids</taxon>
        <taxon>Malvales</taxon>
        <taxon>Malvaceae</taxon>
        <taxon>Malvoideae</taxon>
        <taxon>Hibiscus</taxon>
    </lineage>
</organism>